<reference evidence="8" key="1">
    <citation type="journal article" date="2020" name="Stud. Mycol.">
        <title>101 Dothideomycetes genomes: a test case for predicting lifestyles and emergence of pathogens.</title>
        <authorList>
            <person name="Haridas S."/>
            <person name="Albert R."/>
            <person name="Binder M."/>
            <person name="Bloem J."/>
            <person name="Labutti K."/>
            <person name="Salamov A."/>
            <person name="Andreopoulos B."/>
            <person name="Baker S."/>
            <person name="Barry K."/>
            <person name="Bills G."/>
            <person name="Bluhm B."/>
            <person name="Cannon C."/>
            <person name="Castanera R."/>
            <person name="Culley D."/>
            <person name="Daum C."/>
            <person name="Ezra D."/>
            <person name="Gonzalez J."/>
            <person name="Henrissat B."/>
            <person name="Kuo A."/>
            <person name="Liang C."/>
            <person name="Lipzen A."/>
            <person name="Lutzoni F."/>
            <person name="Magnuson J."/>
            <person name="Mondo S."/>
            <person name="Nolan M."/>
            <person name="Ohm R."/>
            <person name="Pangilinan J."/>
            <person name="Park H.-J."/>
            <person name="Ramirez L."/>
            <person name="Alfaro M."/>
            <person name="Sun H."/>
            <person name="Tritt A."/>
            <person name="Yoshinaga Y."/>
            <person name="Zwiers L.-H."/>
            <person name="Turgeon B."/>
            <person name="Goodwin S."/>
            <person name="Spatafora J."/>
            <person name="Crous P."/>
            <person name="Grigoriev I."/>
        </authorList>
    </citation>
    <scope>NUCLEOTIDE SEQUENCE</scope>
    <source>
        <strain evidence="8">ATCC 36951</strain>
    </source>
</reference>
<keyword evidence="9" id="KW-1185">Reference proteome</keyword>
<protein>
    <submittedName>
        <fullName evidence="8">Glycosyltransferase family 31 protein</fullName>
    </submittedName>
</protein>
<evidence type="ECO:0000256" key="1">
    <source>
        <dbReference type="ARBA" id="ARBA00004606"/>
    </source>
</evidence>
<keyword evidence="8" id="KW-0808">Transferase</keyword>
<dbReference type="EMBL" id="ML993591">
    <property type="protein sequence ID" value="KAF2168014.1"/>
    <property type="molecule type" value="Genomic_DNA"/>
</dbReference>
<dbReference type="OrthoDB" id="414175at2759"/>
<keyword evidence="3 7" id="KW-0812">Transmembrane</keyword>
<evidence type="ECO:0000313" key="8">
    <source>
        <dbReference type="EMBL" id="KAF2168014.1"/>
    </source>
</evidence>
<accession>A0A6A6CLF6</accession>
<sequence length="511" mass="59082">MATARTGLAGLNRKLWHILPIAVLLVTTGLLLLLNFGSQYDPRNLLSSQGETEKYSSDGDISVIADPPAPEPTSEFYDWRTSTAYNLVDISENLTQEELCQHFPKQKLSKIQPVLKTGHQVLDRVRQSLLSTSACLDNLLIFSDFDEELEGRAVINVIADIDEALLRSDNQTDSYFALQEAAAKGTDDEDMEAVEGWLLDKFKFLASVSRAWKMSPEKQWHVFYEGDTYVVWDTVFRLPENFDADGEHYFGSPSPGRDGTWFANGGPGYILSRGAVRKLVRDDWNHNTGEWLGSKLSEKYWEDILTDCCGDSILGWVLHVHGIDLKGLWPMFNPHPLHGIPFSDLYWCQPVLSMHKSWHKEEIDFWKWEWTQRQAHRPLLWRDIATSYFNLTSVPRKDDWDNAGWDAYSPAEDDLREPHSSAEACSLACREAEDSGCFQWTYHLRRCSFVRSFRLGRARKPHIDDQKKDHDWTQEDQKYFAGWNTEHIKRWISKRPCSEVQWVRPSIERIF</sequence>
<dbReference type="GO" id="GO:0016740">
    <property type="term" value="F:transferase activity"/>
    <property type="evidence" value="ECO:0007669"/>
    <property type="project" value="UniProtKB-KW"/>
</dbReference>
<dbReference type="PANTHER" id="PTHR23033:SF43">
    <property type="entry name" value="APPLE DOMAIN-CONTAINING PROTEIN"/>
    <property type="match status" value="1"/>
</dbReference>
<dbReference type="PANTHER" id="PTHR23033">
    <property type="entry name" value="BETA1,3-GALACTOSYLTRANSFERASE"/>
    <property type="match status" value="1"/>
</dbReference>
<dbReference type="GeneID" id="54559141"/>
<dbReference type="Gene3D" id="3.90.550.50">
    <property type="match status" value="1"/>
</dbReference>
<feature type="transmembrane region" description="Helical" evidence="7">
    <location>
        <begin position="15"/>
        <end position="36"/>
    </location>
</feature>
<keyword evidence="5 7" id="KW-1133">Transmembrane helix</keyword>
<evidence type="ECO:0000256" key="4">
    <source>
        <dbReference type="ARBA" id="ARBA00022968"/>
    </source>
</evidence>
<gene>
    <name evidence="8" type="ORF">M409DRAFT_21461</name>
</gene>
<name>A0A6A6CLF6_ZASCE</name>
<evidence type="ECO:0000256" key="5">
    <source>
        <dbReference type="ARBA" id="ARBA00022989"/>
    </source>
</evidence>
<dbReference type="AlphaFoldDB" id="A0A6A6CLF6"/>
<evidence type="ECO:0000313" key="9">
    <source>
        <dbReference type="Proteomes" id="UP000799537"/>
    </source>
</evidence>
<evidence type="ECO:0000256" key="6">
    <source>
        <dbReference type="ARBA" id="ARBA00023136"/>
    </source>
</evidence>
<dbReference type="InterPro" id="IPR026050">
    <property type="entry name" value="C1GALT1/C1GALT1_chp1"/>
</dbReference>
<comment type="subcellular location">
    <subcellularLocation>
        <location evidence="1">Membrane</location>
        <topology evidence="1">Single-pass type II membrane protein</topology>
    </subcellularLocation>
</comment>
<dbReference type="GO" id="GO:0016020">
    <property type="term" value="C:membrane"/>
    <property type="evidence" value="ECO:0007669"/>
    <property type="project" value="UniProtKB-SubCell"/>
</dbReference>
<evidence type="ECO:0000256" key="7">
    <source>
        <dbReference type="SAM" id="Phobius"/>
    </source>
</evidence>
<comment type="similarity">
    <text evidence="2">Belongs to the glycosyltransferase 31 family. Beta3-Gal-T subfamily.</text>
</comment>
<evidence type="ECO:0000256" key="3">
    <source>
        <dbReference type="ARBA" id="ARBA00022692"/>
    </source>
</evidence>
<keyword evidence="6 7" id="KW-0472">Membrane</keyword>
<proteinExistence type="inferred from homology"/>
<dbReference type="RefSeq" id="XP_033668903.1">
    <property type="nucleotide sequence ID" value="XM_033805869.1"/>
</dbReference>
<dbReference type="Proteomes" id="UP000799537">
    <property type="component" value="Unassembled WGS sequence"/>
</dbReference>
<keyword evidence="4" id="KW-0735">Signal-anchor</keyword>
<evidence type="ECO:0000256" key="2">
    <source>
        <dbReference type="ARBA" id="ARBA00006462"/>
    </source>
</evidence>
<organism evidence="8 9">
    <name type="scientific">Zasmidium cellare ATCC 36951</name>
    <dbReference type="NCBI Taxonomy" id="1080233"/>
    <lineage>
        <taxon>Eukaryota</taxon>
        <taxon>Fungi</taxon>
        <taxon>Dikarya</taxon>
        <taxon>Ascomycota</taxon>
        <taxon>Pezizomycotina</taxon>
        <taxon>Dothideomycetes</taxon>
        <taxon>Dothideomycetidae</taxon>
        <taxon>Mycosphaerellales</taxon>
        <taxon>Mycosphaerellaceae</taxon>
        <taxon>Zasmidium</taxon>
    </lineage>
</organism>